<keyword evidence="4" id="KW-0472">Membrane</keyword>
<evidence type="ECO:0000256" key="3">
    <source>
        <dbReference type="ARBA" id="ARBA00023098"/>
    </source>
</evidence>
<reference evidence="7 8" key="1">
    <citation type="submission" date="2023-08" db="EMBL/GenBank/DDBJ databases">
        <title>Black Yeasts Isolated from many extreme environments.</title>
        <authorList>
            <person name="Coleine C."/>
            <person name="Stajich J.E."/>
            <person name="Selbmann L."/>
        </authorList>
    </citation>
    <scope>NUCLEOTIDE SEQUENCE [LARGE SCALE GENOMIC DNA]</scope>
    <source>
        <strain evidence="7 8">CCFEE 536</strain>
    </source>
</reference>
<keyword evidence="8" id="KW-1185">Reference proteome</keyword>
<dbReference type="SUPFAM" id="SSF69593">
    <property type="entry name" value="Glycerol-3-phosphate (1)-acyltransferase"/>
    <property type="match status" value="1"/>
</dbReference>
<evidence type="ECO:0000256" key="4">
    <source>
        <dbReference type="ARBA" id="ARBA00023136"/>
    </source>
</evidence>
<gene>
    <name evidence="7" type="primary">TAZ1_2</name>
    <name evidence="7" type="ORF">LTR16_009445</name>
</gene>
<dbReference type="PANTHER" id="PTHR12497">
    <property type="entry name" value="TAZ PROTEIN TAFAZZIN"/>
    <property type="match status" value="1"/>
</dbReference>
<dbReference type="GO" id="GO:0016746">
    <property type="term" value="F:acyltransferase activity"/>
    <property type="evidence" value="ECO:0007669"/>
    <property type="project" value="UniProtKB-KW"/>
</dbReference>
<dbReference type="InterPro" id="IPR000872">
    <property type="entry name" value="Tafazzin"/>
</dbReference>
<dbReference type="PRINTS" id="PR00979">
    <property type="entry name" value="TAFAZZIN"/>
</dbReference>
<accession>A0ABR0LJN7</accession>
<evidence type="ECO:0000313" key="7">
    <source>
        <dbReference type="EMBL" id="KAK5187837.1"/>
    </source>
</evidence>
<evidence type="ECO:0000256" key="2">
    <source>
        <dbReference type="ARBA" id="ARBA00022679"/>
    </source>
</evidence>
<comment type="caution">
    <text evidence="7">The sequence shown here is derived from an EMBL/GenBank/DDBJ whole genome shotgun (WGS) entry which is preliminary data.</text>
</comment>
<dbReference type="PANTHER" id="PTHR12497:SF0">
    <property type="entry name" value="TAFAZZIN"/>
    <property type="match status" value="1"/>
</dbReference>
<feature type="non-terminal residue" evidence="7">
    <location>
        <position position="206"/>
    </location>
</feature>
<sequence>PDISDPFSTGHLTYSTNSVDPFFTGHLTYSTNGVDTFPAPSAYANRKHSWVHIFPEGKVHQKEDKTMRYFKWGVARLILESEPCPDVVPMWIEGPDQIMHEAREWPRFVPRPLRNVSVTFGEKVDMDEIFGDLRARWRGLNRAEPAAHGLELSELTDAMKYGPEAVALRKECTMRVRGEILKVRRKRGLPDEDPKAGLVDTWRVEG</sequence>
<evidence type="ECO:0000313" key="8">
    <source>
        <dbReference type="Proteomes" id="UP001357485"/>
    </source>
</evidence>
<feature type="non-terminal residue" evidence="7">
    <location>
        <position position="1"/>
    </location>
</feature>
<keyword evidence="5 7" id="KW-0012">Acyltransferase</keyword>
<evidence type="ECO:0000256" key="6">
    <source>
        <dbReference type="RuleBase" id="RU365062"/>
    </source>
</evidence>
<comment type="similarity">
    <text evidence="6">Belongs to the taffazin family.</text>
</comment>
<keyword evidence="3" id="KW-0443">Lipid metabolism</keyword>
<proteinExistence type="inferred from homology"/>
<evidence type="ECO:0000256" key="5">
    <source>
        <dbReference type="ARBA" id="ARBA00023315"/>
    </source>
</evidence>
<protein>
    <recommendedName>
        <fullName evidence="6">Tafazzin family protein</fullName>
    </recommendedName>
</protein>
<dbReference type="EMBL" id="JAVRRA010018879">
    <property type="protein sequence ID" value="KAK5187837.1"/>
    <property type="molecule type" value="Genomic_DNA"/>
</dbReference>
<keyword evidence="2" id="KW-0808">Transferase</keyword>
<organism evidence="7 8">
    <name type="scientific">Cryomyces antarcticus</name>
    <dbReference type="NCBI Taxonomy" id="329879"/>
    <lineage>
        <taxon>Eukaryota</taxon>
        <taxon>Fungi</taxon>
        <taxon>Dikarya</taxon>
        <taxon>Ascomycota</taxon>
        <taxon>Pezizomycotina</taxon>
        <taxon>Dothideomycetes</taxon>
        <taxon>Dothideomycetes incertae sedis</taxon>
        <taxon>Cryomyces</taxon>
    </lineage>
</organism>
<name>A0ABR0LJN7_9PEZI</name>
<evidence type="ECO:0000256" key="1">
    <source>
        <dbReference type="ARBA" id="ARBA00004170"/>
    </source>
</evidence>
<comment type="subcellular location">
    <subcellularLocation>
        <location evidence="1">Membrane</location>
        <topology evidence="1">Peripheral membrane protein</topology>
    </subcellularLocation>
</comment>
<dbReference type="Proteomes" id="UP001357485">
    <property type="component" value="Unassembled WGS sequence"/>
</dbReference>